<sequence length="493" mass="52959">MSDDSRFLVYGAYGYTGRLIAEEAADRDLDVVLAGRDEKRTRDVANELDLPYRTFDVSQAATMLDDVSLVLNCAGPFDETADHMVDACIETETHYLDITGEIPVFERIKRRSDEADEAGITLLPGVGFDVVPTDCLAAHLKSRLPEATHLTLALESDGSISPGTLKTALGDMSGGGAVRRDGDLRWVPVGHKTRAIDFGEGLHRAVTIPWGDVSTAYVTTEIPNIEVYLSLPSKARSALTGTSLLGGLLDTKPAQSMLQRAIERYVEGPDERERESSEARIWGEARSSTGRVVSRLRTPNTYAITVQTALLCAQKTLNGEAPTGYQTPAAAFGPDLILEIPGVERIDLKDDEIIARETGAESDEAADGEDAEAGVALDDDAVTIDLDDDEQSSDEAEDAADDVADTPSPRPLSDEAEPVIRRRETEAETAEAETVESETVESETAESETAESETAESETAEAETVEEAVEAEEAEATEEAEAETTEGEAAAEE</sequence>
<evidence type="ECO:0000313" key="4">
    <source>
        <dbReference type="Proteomes" id="UP000465846"/>
    </source>
</evidence>
<proteinExistence type="predicted"/>
<organism evidence="3 4">
    <name type="scientific">Halogeometricum borinquense</name>
    <dbReference type="NCBI Taxonomy" id="60847"/>
    <lineage>
        <taxon>Archaea</taxon>
        <taxon>Methanobacteriati</taxon>
        <taxon>Methanobacteriota</taxon>
        <taxon>Stenosarchaea group</taxon>
        <taxon>Halobacteria</taxon>
        <taxon>Halobacteriales</taxon>
        <taxon>Haloferacaceae</taxon>
        <taxon>Halogeometricum</taxon>
    </lineage>
</organism>
<evidence type="ECO:0000313" key="3">
    <source>
        <dbReference type="EMBL" id="QIB75129.1"/>
    </source>
</evidence>
<dbReference type="SUPFAM" id="SSF51735">
    <property type="entry name" value="NAD(P)-binding Rossmann-fold domains"/>
    <property type="match status" value="1"/>
</dbReference>
<evidence type="ECO:0000256" key="1">
    <source>
        <dbReference type="SAM" id="MobiDB-lite"/>
    </source>
</evidence>
<dbReference type="Gene3D" id="3.40.50.720">
    <property type="entry name" value="NAD(P)-binding Rossmann-like Domain"/>
    <property type="match status" value="1"/>
</dbReference>
<protein>
    <submittedName>
        <fullName evidence="3">Saccharopine dehydrogenase</fullName>
    </submittedName>
</protein>
<dbReference type="RefSeq" id="WP_163486932.1">
    <property type="nucleotide sequence ID" value="NZ_CP048739.1"/>
</dbReference>
<feature type="domain" description="Saccharopine dehydrogenase NADP binding" evidence="2">
    <location>
        <begin position="8"/>
        <end position="122"/>
    </location>
</feature>
<name>A0A6C0UMM4_9EURY</name>
<feature type="compositionally biased region" description="Acidic residues" evidence="1">
    <location>
        <begin position="360"/>
        <end position="404"/>
    </location>
</feature>
<dbReference type="GeneID" id="44080349"/>
<dbReference type="PANTHER" id="PTHR43781:SF1">
    <property type="entry name" value="SACCHAROPINE DEHYDROGENASE"/>
    <property type="match status" value="1"/>
</dbReference>
<dbReference type="PANTHER" id="PTHR43781">
    <property type="entry name" value="SACCHAROPINE DEHYDROGENASE"/>
    <property type="match status" value="1"/>
</dbReference>
<dbReference type="InterPro" id="IPR036291">
    <property type="entry name" value="NAD(P)-bd_dom_sf"/>
</dbReference>
<dbReference type="InterPro" id="IPR005097">
    <property type="entry name" value="Sacchrp_dh_NADP-bd"/>
</dbReference>
<dbReference type="Pfam" id="PF03435">
    <property type="entry name" value="Sacchrp_dh_NADP"/>
    <property type="match status" value="1"/>
</dbReference>
<reference evidence="3 4" key="1">
    <citation type="submission" date="2020-02" db="EMBL/GenBank/DDBJ databases">
        <title>Whole genome sequence of Halogeometricum borinquense strain wsp4.</title>
        <authorList>
            <person name="Verma D.K."/>
            <person name="Gopal K."/>
            <person name="Prasad E.S."/>
        </authorList>
    </citation>
    <scope>NUCLEOTIDE SEQUENCE [LARGE SCALE GENOMIC DNA]</scope>
    <source>
        <strain evidence="4">wsp4</strain>
    </source>
</reference>
<dbReference type="EMBL" id="CP048739">
    <property type="protein sequence ID" value="QIB75129.1"/>
    <property type="molecule type" value="Genomic_DNA"/>
</dbReference>
<dbReference type="Proteomes" id="UP000465846">
    <property type="component" value="Chromosome"/>
</dbReference>
<feature type="region of interest" description="Disordered" evidence="1">
    <location>
        <begin position="358"/>
        <end position="493"/>
    </location>
</feature>
<dbReference type="AlphaFoldDB" id="A0A6C0UMM4"/>
<gene>
    <name evidence="3" type="ORF">G3I44_13070</name>
</gene>
<feature type="compositionally biased region" description="Acidic residues" evidence="1">
    <location>
        <begin position="427"/>
        <end position="493"/>
    </location>
</feature>
<evidence type="ECO:0000259" key="2">
    <source>
        <dbReference type="Pfam" id="PF03435"/>
    </source>
</evidence>
<accession>A0A6C0UMM4</accession>